<dbReference type="PANTHER" id="PTHR10039">
    <property type="entry name" value="AMELOGENIN"/>
    <property type="match status" value="1"/>
</dbReference>
<feature type="domain" description="Fungal STAND N-terminal Goodbye" evidence="2">
    <location>
        <begin position="22"/>
        <end position="140"/>
    </location>
</feature>
<dbReference type="SUPFAM" id="SSF48452">
    <property type="entry name" value="TPR-like"/>
    <property type="match status" value="1"/>
</dbReference>
<proteinExistence type="predicted"/>
<gene>
    <name evidence="4" type="ORF">K431DRAFT_54383</name>
</gene>
<comment type="caution">
    <text evidence="4">The sequence shown here is derived from an EMBL/GenBank/DDBJ whole genome shotgun (WGS) entry which is preliminary data.</text>
</comment>
<dbReference type="Gene3D" id="3.40.50.300">
    <property type="entry name" value="P-loop containing nucleotide triphosphate hydrolases"/>
    <property type="match status" value="1"/>
</dbReference>
<evidence type="ECO:0000259" key="2">
    <source>
        <dbReference type="Pfam" id="PF17109"/>
    </source>
</evidence>
<keyword evidence="1" id="KW-0677">Repeat</keyword>
<dbReference type="InterPro" id="IPR027417">
    <property type="entry name" value="P-loop_NTPase"/>
</dbReference>
<keyword evidence="5" id="KW-1185">Reference proteome</keyword>
<dbReference type="InterPro" id="IPR011990">
    <property type="entry name" value="TPR-like_helical_dom_sf"/>
</dbReference>
<evidence type="ECO:0000256" key="1">
    <source>
        <dbReference type="ARBA" id="ARBA00022737"/>
    </source>
</evidence>
<protein>
    <recommendedName>
        <fullName evidence="6">Fungal STAND N-terminal Goodbye domain-containing protein</fullName>
    </recommendedName>
</protein>
<evidence type="ECO:0000313" key="4">
    <source>
        <dbReference type="EMBL" id="KAF2725874.1"/>
    </source>
</evidence>
<accession>A0A9P4QG86</accession>
<sequence>MAVYSAARESASSGHDDFTGIWLEACRRYQTTTGKPLVGASLPRNTEQLVSDIDADNNAFASFRERSRTFFDVLDGIGRPLQAFSDLAGGAASSGFPPAASLFGAIKVLVGAADGVSASLDALYELLRAQRDFVVRFSIYLGDDSSQDALTPSLRTKVIEILVTVLDITAVATKTISEGRLSRFKSFGKNVLLGQDTKTQGLLRKLDRLTVSEHQLVAAENYAQTRQLSGNVKGMHSEVQHNTAQLGRLDSRVVQLLETIEADRDAHMEQQDNRLTEHIKSVLRPLPFSQDRHEAIKRERIQHVGDWIHQEQPITDWLKGHIKYLWMTGTAGCGKSFLAAKVYDLLRQQLLEGTEFSKGFRIVSPAIFFFQDNKDSTKSLSQALRDVAYQISRQDVAYSKYLASRCQSVDDIASLESTWRKLFLDYYDAAGNHRDAAVYILLDALDETDPEERAMFFDFVANLRENQDCNIHIAMLGRLHVEQEIDNAIGALPSVHINWTKNTEDITSYVKTCIKRSRILNRLSNPTKELIEQNLTSKAGGMFMWAKLMIAELTQAAKAGRESAIKQALNKAPRGLTPMLHHILQGYCSILSEEEVEDLNEMLGWVLFAKRPLTLGELDHVLRLRCNDNEPIAGLEEKLRVHFGSLFSLLREDGLTTSELLAAQYAQDSPTQEEPGDISDTLDDLSLPYSSNFNSPPATTYVSFAHASISDHLLQHSISNNIDYGSPRKIIVGVELDRMHCKITQVCLKVLETMSNSHDNSPQSENALPVNGLQGYVASQWYRHLVASNTPLLDKTSQFDMVNKLAVLLTKDEYLSTWTTKSTLETYSMENASKLLKILSNGEEHLPESLRAWAGSRASNVITTFEPAVNQLARCTLVGKPVAPPRSDLLKFMQIICAYVMLQNGGHFHQVSQRWTAEQVVAAAEWAQLEQNAKWHGQLGVILMDNNMHEPAKMQFEHAVEKAPHSASCKWKLAWSCVVLGELARGLELLKNLENDSFEGLNDREKDRIIFNSYLLLGQCYGQMSNTKNTQGKCEEAREAELQAIKILRKAALFPGSPDTNSLGFYALTANRRARTAEAKALCNPQRSSSDDAFLIYNEIMDTLRQLSSIREEGYHETERNLNCSKLAAYMRRDHADAFFIGASSAAYKTGSLDWLAEQYEVAIATAKRDMQLAVATDLGLNLATLYSYMPHKHVEAMDLWSKICANLRTLPALYKQTSRSRRSVVNAIGQFCLNRALESDMATSSQYIAILERLVEVQSEDSHSQMDVSCFQPRLMESCLARWHFNQGNTERAFDILRSSVSEALAILSDDDPENDWIGFAIFASISAAVQDDSNHVAAQHAAFGMPWDSIRRLCCNGCFTTFKAEDKIYRCRICMTVEFCESCHGILMAGKLSLYPTDICNASHKFFVQPPMPEMRSVELGHIFIDGGQITVEEWKSQVQKKWGL</sequence>
<dbReference type="Pfam" id="PF24883">
    <property type="entry name" value="NPHP3_N"/>
    <property type="match status" value="1"/>
</dbReference>
<organism evidence="4 5">
    <name type="scientific">Polychaeton citri CBS 116435</name>
    <dbReference type="NCBI Taxonomy" id="1314669"/>
    <lineage>
        <taxon>Eukaryota</taxon>
        <taxon>Fungi</taxon>
        <taxon>Dikarya</taxon>
        <taxon>Ascomycota</taxon>
        <taxon>Pezizomycotina</taxon>
        <taxon>Dothideomycetes</taxon>
        <taxon>Dothideomycetidae</taxon>
        <taxon>Capnodiales</taxon>
        <taxon>Capnodiaceae</taxon>
        <taxon>Polychaeton</taxon>
    </lineage>
</organism>
<evidence type="ECO:0008006" key="6">
    <source>
        <dbReference type="Google" id="ProtNLM"/>
    </source>
</evidence>
<dbReference type="SUPFAM" id="SSF52540">
    <property type="entry name" value="P-loop containing nucleoside triphosphate hydrolases"/>
    <property type="match status" value="1"/>
</dbReference>
<dbReference type="Proteomes" id="UP000799441">
    <property type="component" value="Unassembled WGS sequence"/>
</dbReference>
<feature type="domain" description="Nephrocystin 3-like N-terminal" evidence="3">
    <location>
        <begin position="305"/>
        <end position="478"/>
    </location>
</feature>
<evidence type="ECO:0000259" key="3">
    <source>
        <dbReference type="Pfam" id="PF24883"/>
    </source>
</evidence>
<dbReference type="Pfam" id="PF17109">
    <property type="entry name" value="Goodbye"/>
    <property type="match status" value="1"/>
</dbReference>
<dbReference type="EMBL" id="MU003766">
    <property type="protein sequence ID" value="KAF2725874.1"/>
    <property type="molecule type" value="Genomic_DNA"/>
</dbReference>
<dbReference type="InterPro" id="IPR031350">
    <property type="entry name" value="Goodbye_dom"/>
</dbReference>
<dbReference type="PANTHER" id="PTHR10039:SF17">
    <property type="entry name" value="FUNGAL STAND N-TERMINAL GOODBYE DOMAIN-CONTAINING PROTEIN-RELATED"/>
    <property type="match status" value="1"/>
</dbReference>
<dbReference type="Gene3D" id="1.25.40.10">
    <property type="entry name" value="Tetratricopeptide repeat domain"/>
    <property type="match status" value="1"/>
</dbReference>
<reference evidence="4" key="1">
    <citation type="journal article" date="2020" name="Stud. Mycol.">
        <title>101 Dothideomycetes genomes: a test case for predicting lifestyles and emergence of pathogens.</title>
        <authorList>
            <person name="Haridas S."/>
            <person name="Albert R."/>
            <person name="Binder M."/>
            <person name="Bloem J."/>
            <person name="Labutti K."/>
            <person name="Salamov A."/>
            <person name="Andreopoulos B."/>
            <person name="Baker S."/>
            <person name="Barry K."/>
            <person name="Bills G."/>
            <person name="Bluhm B."/>
            <person name="Cannon C."/>
            <person name="Castanera R."/>
            <person name="Culley D."/>
            <person name="Daum C."/>
            <person name="Ezra D."/>
            <person name="Gonzalez J."/>
            <person name="Henrissat B."/>
            <person name="Kuo A."/>
            <person name="Liang C."/>
            <person name="Lipzen A."/>
            <person name="Lutzoni F."/>
            <person name="Magnuson J."/>
            <person name="Mondo S."/>
            <person name="Nolan M."/>
            <person name="Ohm R."/>
            <person name="Pangilinan J."/>
            <person name="Park H.-J."/>
            <person name="Ramirez L."/>
            <person name="Alfaro M."/>
            <person name="Sun H."/>
            <person name="Tritt A."/>
            <person name="Yoshinaga Y."/>
            <person name="Zwiers L.-H."/>
            <person name="Turgeon B."/>
            <person name="Goodwin S."/>
            <person name="Spatafora J."/>
            <person name="Crous P."/>
            <person name="Grigoriev I."/>
        </authorList>
    </citation>
    <scope>NUCLEOTIDE SEQUENCE</scope>
    <source>
        <strain evidence="4">CBS 116435</strain>
    </source>
</reference>
<dbReference type="OrthoDB" id="448455at2759"/>
<evidence type="ECO:0000313" key="5">
    <source>
        <dbReference type="Proteomes" id="UP000799441"/>
    </source>
</evidence>
<dbReference type="InterPro" id="IPR056884">
    <property type="entry name" value="NPHP3-like_N"/>
</dbReference>
<name>A0A9P4QG86_9PEZI</name>